<sequence>MMKKVAMVAAAAAMVLPLGLGVLAPVTTGSTTAYAATKKAAAKTTVGLVSAKTLKKTAYHVKSGKTDLFSAAFAADRASVTFTKKGTLAAKTTVYATKQIVVKTKATKKAKAKTQTCVYVKSANGKVKGYVALSALTKGAAKKATAKTYTLVKSQAVKKTAYHFKGTQPAYFTGKFAADQAKVTLSKRGVLPKAKTYYATKQITVKQNKKNVKYLYVTNGKTKGFVLASSLIAGKY</sequence>
<dbReference type="EMBL" id="JZCR01000019">
    <property type="protein sequence ID" value="KJW12453.1"/>
    <property type="molecule type" value="Genomic_DNA"/>
</dbReference>
<dbReference type="AlphaFoldDB" id="A0A0F3RQZ9"/>
<gene>
    <name evidence="2" type="ORF">LSP04_08040</name>
    <name evidence="3" type="ORF">VC81_08105</name>
</gene>
<dbReference type="OrthoDB" id="2299658at2"/>
<reference evidence="2 5" key="2">
    <citation type="submission" date="2019-07" db="EMBL/GenBank/DDBJ databases">
        <title>Whole genome shotgun sequence of Lactobacillus spicheri NBRC 107155.</title>
        <authorList>
            <person name="Hosoyama A."/>
            <person name="Uohara A."/>
            <person name="Ohji S."/>
            <person name="Ichikawa N."/>
        </authorList>
    </citation>
    <scope>NUCLEOTIDE SEQUENCE [LARGE SCALE GENOMIC DNA]</scope>
    <source>
        <strain evidence="2 5">NBRC 107155</strain>
    </source>
</reference>
<feature type="chain" id="PRO_5002466153" evidence="1">
    <location>
        <begin position="36"/>
        <end position="236"/>
    </location>
</feature>
<accession>A0A0F3RQZ9</accession>
<reference evidence="3 4" key="1">
    <citation type="submission" date="2015-03" db="EMBL/GenBank/DDBJ databases">
        <authorList>
            <person name="Zheng J."/>
            <person name="Ganezle M."/>
        </authorList>
    </citation>
    <scope>NUCLEOTIDE SEQUENCE [LARGE SCALE GENOMIC DNA]</scope>
    <source>
        <strain evidence="3 4">LP38</strain>
    </source>
</reference>
<keyword evidence="1" id="KW-0732">Signal</keyword>
<name>A0A0F3RQZ9_9LACO</name>
<dbReference type="Proteomes" id="UP000321691">
    <property type="component" value="Unassembled WGS sequence"/>
</dbReference>
<evidence type="ECO:0000313" key="4">
    <source>
        <dbReference type="Proteomes" id="UP000033491"/>
    </source>
</evidence>
<dbReference type="Proteomes" id="UP000033491">
    <property type="component" value="Unassembled WGS sequence"/>
</dbReference>
<feature type="signal peptide" evidence="1">
    <location>
        <begin position="1"/>
        <end position="35"/>
    </location>
</feature>
<organism evidence="3 4">
    <name type="scientific">Levilactobacillus spicheri</name>
    <dbReference type="NCBI Taxonomy" id="216463"/>
    <lineage>
        <taxon>Bacteria</taxon>
        <taxon>Bacillati</taxon>
        <taxon>Bacillota</taxon>
        <taxon>Bacilli</taxon>
        <taxon>Lactobacillales</taxon>
        <taxon>Lactobacillaceae</taxon>
        <taxon>Levilactobacillus</taxon>
    </lineage>
</organism>
<dbReference type="RefSeq" id="WP_045807557.1">
    <property type="nucleotide sequence ID" value="NZ_BJZI01000009.1"/>
</dbReference>
<comment type="caution">
    <text evidence="3">The sequence shown here is derived from an EMBL/GenBank/DDBJ whole genome shotgun (WGS) entry which is preliminary data.</text>
</comment>
<proteinExistence type="predicted"/>
<evidence type="ECO:0000313" key="2">
    <source>
        <dbReference type="EMBL" id="GEO66385.1"/>
    </source>
</evidence>
<dbReference type="EMBL" id="BJZI01000009">
    <property type="protein sequence ID" value="GEO66385.1"/>
    <property type="molecule type" value="Genomic_DNA"/>
</dbReference>
<dbReference type="PATRIC" id="fig|216463.3.peg.736"/>
<evidence type="ECO:0000256" key="1">
    <source>
        <dbReference type="SAM" id="SignalP"/>
    </source>
</evidence>
<evidence type="ECO:0000313" key="5">
    <source>
        <dbReference type="Proteomes" id="UP000321691"/>
    </source>
</evidence>
<keyword evidence="5" id="KW-1185">Reference proteome</keyword>
<protein>
    <submittedName>
        <fullName evidence="3">Uncharacterized protein</fullName>
    </submittedName>
</protein>
<evidence type="ECO:0000313" key="3">
    <source>
        <dbReference type="EMBL" id="KJW12453.1"/>
    </source>
</evidence>